<organism evidence="2 3">
    <name type="scientific">Candida boidinii</name>
    <name type="common">Yeast</name>
    <dbReference type="NCBI Taxonomy" id="5477"/>
    <lineage>
        <taxon>Eukaryota</taxon>
        <taxon>Fungi</taxon>
        <taxon>Dikarya</taxon>
        <taxon>Ascomycota</taxon>
        <taxon>Saccharomycotina</taxon>
        <taxon>Pichiomycetes</taxon>
        <taxon>Pichiales</taxon>
        <taxon>Pichiaceae</taxon>
        <taxon>Ogataea</taxon>
        <taxon>Ogataea/Candida clade</taxon>
    </lineage>
</organism>
<evidence type="ECO:0000313" key="2">
    <source>
        <dbReference type="EMBL" id="GME67918.1"/>
    </source>
</evidence>
<feature type="region of interest" description="Disordered" evidence="1">
    <location>
        <begin position="329"/>
        <end position="354"/>
    </location>
</feature>
<gene>
    <name evidence="2" type="ORF">Cboi02_000126300</name>
</gene>
<evidence type="ECO:0000313" key="3">
    <source>
        <dbReference type="Proteomes" id="UP001165120"/>
    </source>
</evidence>
<dbReference type="AlphaFoldDB" id="A0A9W6WFB2"/>
<dbReference type="Proteomes" id="UP001165120">
    <property type="component" value="Unassembled WGS sequence"/>
</dbReference>
<dbReference type="EMBL" id="BSXN01000282">
    <property type="protein sequence ID" value="GME67918.1"/>
    <property type="molecule type" value="Genomic_DNA"/>
</dbReference>
<sequence>MDSDMKFLNKRYSWFPNDESKKLNKFKNTKHFDYCHVSNTNNKNVIDSNSDVNSRMANIDEGSSNDEHTNYTSPEPHFQFVDGFDSPTSTIKNDEELLFNDIVRSVPNGESSDTASNNSSLNDKFEDSLLDEINQVPEDYEFEELESEYQNNNNARFQAPALANNRIFNNRAGSFNSMHTNSFNKSSHALRSDNFPINTRSRGSLRSFLNKSSLKTVNDPRASSLNSTSSGNRIELKDKTVTLFNTVPSRNNSFKSDFNYPGSIVSDSLDSRCNSYENKSSNGNTLNNKGNLRFQDLYNIANVNISGDIYSSNDDFTELDKFRSNSLSISTTDQTSNEDHGLTTITESGYHNKH</sequence>
<reference evidence="2" key="1">
    <citation type="submission" date="2023-04" db="EMBL/GenBank/DDBJ databases">
        <title>Candida boidinii NBRC 10035.</title>
        <authorList>
            <person name="Ichikawa N."/>
            <person name="Sato H."/>
            <person name="Tonouchi N."/>
        </authorList>
    </citation>
    <scope>NUCLEOTIDE SEQUENCE</scope>
    <source>
        <strain evidence="2">NBRC 10035</strain>
    </source>
</reference>
<evidence type="ECO:0000256" key="1">
    <source>
        <dbReference type="SAM" id="MobiDB-lite"/>
    </source>
</evidence>
<feature type="compositionally biased region" description="Polar residues" evidence="1">
    <location>
        <begin position="343"/>
        <end position="354"/>
    </location>
</feature>
<accession>A0A9W6WFB2</accession>
<protein>
    <submittedName>
        <fullName evidence="2">Unnamed protein product</fullName>
    </submittedName>
</protein>
<keyword evidence="3" id="KW-1185">Reference proteome</keyword>
<comment type="caution">
    <text evidence="2">The sequence shown here is derived from an EMBL/GenBank/DDBJ whole genome shotgun (WGS) entry which is preliminary data.</text>
</comment>
<name>A0A9W6WFB2_CANBO</name>
<proteinExistence type="predicted"/>